<evidence type="ECO:0000313" key="1">
    <source>
        <dbReference type="EMBL" id="SVA74370.1"/>
    </source>
</evidence>
<dbReference type="SUPFAM" id="SSF54523">
    <property type="entry name" value="Pili subunits"/>
    <property type="match status" value="1"/>
</dbReference>
<feature type="non-terminal residue" evidence="1">
    <location>
        <position position="52"/>
    </location>
</feature>
<feature type="non-terminal residue" evidence="1">
    <location>
        <position position="1"/>
    </location>
</feature>
<reference evidence="1" key="1">
    <citation type="submission" date="2018-05" db="EMBL/GenBank/DDBJ databases">
        <authorList>
            <person name="Lanie J.A."/>
            <person name="Ng W.-L."/>
            <person name="Kazmierczak K.M."/>
            <person name="Andrzejewski T.M."/>
            <person name="Davidsen T.M."/>
            <person name="Wayne K.J."/>
            <person name="Tettelin H."/>
            <person name="Glass J.I."/>
            <person name="Rusch D."/>
            <person name="Podicherti R."/>
            <person name="Tsui H.-C.T."/>
            <person name="Winkler M.E."/>
        </authorList>
    </citation>
    <scope>NUCLEOTIDE SEQUENCE</scope>
</reference>
<proteinExistence type="predicted"/>
<accession>A0A381YBW5</accession>
<sequence>VVVIISVLMGTVVLSFFGSDREQRLKTAAQRMATAIELARQESLARNETWGI</sequence>
<dbReference type="InterPro" id="IPR045584">
    <property type="entry name" value="Pilin-like"/>
</dbReference>
<dbReference type="EMBL" id="UINC01017831">
    <property type="protein sequence ID" value="SVA74370.1"/>
    <property type="molecule type" value="Genomic_DNA"/>
</dbReference>
<protein>
    <submittedName>
        <fullName evidence="1">Uncharacterized protein</fullName>
    </submittedName>
</protein>
<gene>
    <name evidence="1" type="ORF">METZ01_LOCUS127224</name>
</gene>
<organism evidence="1">
    <name type="scientific">marine metagenome</name>
    <dbReference type="NCBI Taxonomy" id="408172"/>
    <lineage>
        <taxon>unclassified sequences</taxon>
        <taxon>metagenomes</taxon>
        <taxon>ecological metagenomes</taxon>
    </lineage>
</organism>
<dbReference type="AlphaFoldDB" id="A0A381YBW5"/>
<name>A0A381YBW5_9ZZZZ</name>